<reference evidence="8" key="1">
    <citation type="journal article" date="2019" name="Int. J. Syst. Evol. Microbiol.">
        <title>The Global Catalogue of Microorganisms (GCM) 10K type strain sequencing project: providing services to taxonomists for standard genome sequencing and annotation.</title>
        <authorList>
            <consortium name="The Broad Institute Genomics Platform"/>
            <consortium name="The Broad Institute Genome Sequencing Center for Infectious Disease"/>
            <person name="Wu L."/>
            <person name="Ma J."/>
        </authorList>
    </citation>
    <scope>NUCLEOTIDE SEQUENCE [LARGE SCALE GENOMIC DNA]</scope>
    <source>
        <strain evidence="8">CCUG 61707</strain>
    </source>
</reference>
<dbReference type="SUPFAM" id="SSF53901">
    <property type="entry name" value="Thiolase-like"/>
    <property type="match status" value="2"/>
</dbReference>
<keyword evidence="8" id="KW-1185">Reference proteome</keyword>
<dbReference type="Gene3D" id="3.40.47.10">
    <property type="match status" value="2"/>
</dbReference>
<dbReference type="CDD" id="cd00751">
    <property type="entry name" value="thiolase"/>
    <property type="match status" value="1"/>
</dbReference>
<evidence type="ECO:0000256" key="3">
    <source>
        <dbReference type="ARBA" id="ARBA00023315"/>
    </source>
</evidence>
<dbReference type="PANTHER" id="PTHR18919">
    <property type="entry name" value="ACETYL-COA C-ACYLTRANSFERASE"/>
    <property type="match status" value="1"/>
</dbReference>
<dbReference type="PROSITE" id="PS00737">
    <property type="entry name" value="THIOLASE_2"/>
    <property type="match status" value="1"/>
</dbReference>
<dbReference type="InterPro" id="IPR016039">
    <property type="entry name" value="Thiolase-like"/>
</dbReference>
<evidence type="ECO:0000256" key="1">
    <source>
        <dbReference type="ARBA" id="ARBA00010982"/>
    </source>
</evidence>
<accession>A0ABW3I8R7</accession>
<dbReference type="NCBIfam" id="TIGR01930">
    <property type="entry name" value="AcCoA-C-Actrans"/>
    <property type="match status" value="1"/>
</dbReference>
<evidence type="ECO:0000259" key="5">
    <source>
        <dbReference type="Pfam" id="PF00108"/>
    </source>
</evidence>
<dbReference type="InterPro" id="IPR002155">
    <property type="entry name" value="Thiolase"/>
</dbReference>
<keyword evidence="2 4" id="KW-0808">Transferase</keyword>
<dbReference type="PANTHER" id="PTHR18919:SF107">
    <property type="entry name" value="ACETYL-COA ACETYLTRANSFERASE, CYTOSOLIC"/>
    <property type="match status" value="1"/>
</dbReference>
<organism evidence="7 8">
    <name type="scientific">Seminibacterium arietis</name>
    <dbReference type="NCBI Taxonomy" id="1173502"/>
    <lineage>
        <taxon>Bacteria</taxon>
        <taxon>Pseudomonadati</taxon>
        <taxon>Pseudomonadota</taxon>
        <taxon>Gammaproteobacteria</taxon>
        <taxon>Pasteurellales</taxon>
        <taxon>Pasteurellaceae</taxon>
        <taxon>Seminibacterium</taxon>
    </lineage>
</organism>
<comment type="similarity">
    <text evidence="1 4">Belongs to the thiolase-like superfamily. Thiolase family.</text>
</comment>
<feature type="domain" description="Thiolase C-terminal" evidence="6">
    <location>
        <begin position="283"/>
        <end position="410"/>
    </location>
</feature>
<dbReference type="EMBL" id="JBHTJN010000008">
    <property type="protein sequence ID" value="MFD0965897.1"/>
    <property type="molecule type" value="Genomic_DNA"/>
</dbReference>
<comment type="caution">
    <text evidence="7">The sequence shown here is derived from an EMBL/GenBank/DDBJ whole genome shotgun (WGS) entry which is preliminary data.</text>
</comment>
<gene>
    <name evidence="7" type="ORF">ACFQ02_03385</name>
</gene>
<evidence type="ECO:0000256" key="4">
    <source>
        <dbReference type="RuleBase" id="RU003557"/>
    </source>
</evidence>
<evidence type="ECO:0000256" key="2">
    <source>
        <dbReference type="ARBA" id="ARBA00022679"/>
    </source>
</evidence>
<dbReference type="PIRSF" id="PIRSF000429">
    <property type="entry name" value="Ac-CoA_Ac_transf"/>
    <property type="match status" value="1"/>
</dbReference>
<feature type="domain" description="Thiolase N-terminal" evidence="5">
    <location>
        <begin position="8"/>
        <end position="274"/>
    </location>
</feature>
<dbReference type="Proteomes" id="UP001596996">
    <property type="component" value="Unassembled WGS sequence"/>
</dbReference>
<name>A0ABW3I8R7_9PAST</name>
<dbReference type="Pfam" id="PF02803">
    <property type="entry name" value="Thiolase_C"/>
    <property type="match status" value="1"/>
</dbReference>
<evidence type="ECO:0000313" key="8">
    <source>
        <dbReference type="Proteomes" id="UP001596996"/>
    </source>
</evidence>
<evidence type="ECO:0000259" key="6">
    <source>
        <dbReference type="Pfam" id="PF02803"/>
    </source>
</evidence>
<keyword evidence="3 4" id="KW-0012">Acyltransferase</keyword>
<dbReference type="RefSeq" id="WP_380819326.1">
    <property type="nucleotide sequence ID" value="NZ_JBHTJN010000008.1"/>
</dbReference>
<dbReference type="InterPro" id="IPR020616">
    <property type="entry name" value="Thiolase_N"/>
</dbReference>
<dbReference type="Pfam" id="PF00108">
    <property type="entry name" value="Thiolase_N"/>
    <property type="match status" value="1"/>
</dbReference>
<dbReference type="InterPro" id="IPR020617">
    <property type="entry name" value="Thiolase_C"/>
</dbReference>
<proteinExistence type="inferred from homology"/>
<evidence type="ECO:0000313" key="7">
    <source>
        <dbReference type="EMBL" id="MFD0965897.1"/>
    </source>
</evidence>
<protein>
    <submittedName>
        <fullName evidence="7">Thiolase family protein</fullName>
    </submittedName>
</protein>
<dbReference type="InterPro" id="IPR020613">
    <property type="entry name" value="Thiolase_CS"/>
</dbReference>
<sequence length="413" mass="43791">MRNIQDPVVIVGAARTPVGAYLGDLKEVPVEKLGQIALEEAINRSGLEKEDIEEVIVGHVTGSQTTNNLGRIIGINSGLSNDSTGMTVNRICGSGIQSAILATQSLWLGDRKIIAAGGAESLSRAPFYLPESSRYQPYRMGDQTIIDANIEGHRSASGLPYKHIKHMGDTAELVVEKFGITREEQDQFAFDSQMKAKAAIESGRFSQEIVPVSIPGRKGTVTTVELDGHPKPNTTLEGLATLKPAFRFDGKGTITAGNASGLNDGAAFEILTTKSIAKEKGLTALAEVVDYAITGCDPSLMGLGPVKAINQVLAANNLTLDDIDVLEINEAFAGQTLGCLRELNISMDSDFYKNKFNPHGGAVALGHPLGMSGARIITSLCYELKNRPDIKYVIGSACIGGGQGIAILLKNVA</sequence>